<dbReference type="EMBL" id="AYSA01000343">
    <property type="protein sequence ID" value="ESZ93040.1"/>
    <property type="molecule type" value="Genomic_DNA"/>
</dbReference>
<evidence type="ECO:0000256" key="12">
    <source>
        <dbReference type="ARBA" id="ARBA00082558"/>
    </source>
</evidence>
<dbReference type="SUPFAM" id="SSF53335">
    <property type="entry name" value="S-adenosyl-L-methionine-dependent methyltransferases"/>
    <property type="match status" value="1"/>
</dbReference>
<feature type="disulfide bond" evidence="13">
    <location>
        <begin position="388"/>
        <end position="402"/>
    </location>
</feature>
<dbReference type="InterPro" id="IPR002509">
    <property type="entry name" value="NODB_dom"/>
</dbReference>
<evidence type="ECO:0000256" key="7">
    <source>
        <dbReference type="ARBA" id="ARBA00022723"/>
    </source>
</evidence>
<feature type="disulfide bond" evidence="13">
    <location>
        <begin position="446"/>
        <end position="461"/>
    </location>
</feature>
<proteinExistence type="inferred from homology"/>
<evidence type="ECO:0000313" key="18">
    <source>
        <dbReference type="Proteomes" id="UP000019487"/>
    </source>
</evidence>
<evidence type="ECO:0000256" key="13">
    <source>
        <dbReference type="PROSITE-ProRule" id="PRU00261"/>
    </source>
</evidence>
<feature type="disulfide bond" evidence="13">
    <location>
        <begin position="374"/>
        <end position="389"/>
    </location>
</feature>
<keyword evidence="13" id="KW-1015">Disulfide bond</keyword>
<keyword evidence="18" id="KW-1185">Reference proteome</keyword>
<dbReference type="OrthoDB" id="407355at2759"/>
<comment type="similarity">
    <text evidence="2">Belongs to the methyltransferase superfamily. NTM1 family.</text>
</comment>
<evidence type="ECO:0000256" key="3">
    <source>
        <dbReference type="ARBA" id="ARBA00022603"/>
    </source>
</evidence>
<keyword evidence="10" id="KW-0119">Carbohydrate metabolism</keyword>
<protein>
    <recommendedName>
        <fullName evidence="12">Translation associated element 1</fullName>
    </recommendedName>
</protein>
<dbReference type="PANTHER" id="PTHR46471">
    <property type="entry name" value="CHITIN DEACETYLASE"/>
    <property type="match status" value="1"/>
</dbReference>
<dbReference type="PANTHER" id="PTHR46471:SF2">
    <property type="entry name" value="CHITIN DEACETYLASE-RELATED"/>
    <property type="match status" value="1"/>
</dbReference>
<dbReference type="FunFam" id="3.40.50.150:FF:000025">
    <property type="entry name" value="N-terminal Xaa-Pro-Lys N-methyltransferase 1"/>
    <property type="match status" value="1"/>
</dbReference>
<evidence type="ECO:0000256" key="14">
    <source>
        <dbReference type="SAM" id="SignalP"/>
    </source>
</evidence>
<comment type="cofactor">
    <cofactor evidence="1">
        <name>Co(2+)</name>
        <dbReference type="ChEBI" id="CHEBI:48828"/>
    </cofactor>
</comment>
<dbReference type="AlphaFoldDB" id="W9CEQ6"/>
<keyword evidence="6" id="KW-0949">S-adenosyl-L-methionine</keyword>
<dbReference type="SMART" id="SM00270">
    <property type="entry name" value="ChtBD1"/>
    <property type="match status" value="3"/>
</dbReference>
<dbReference type="SUPFAM" id="SSF88713">
    <property type="entry name" value="Glycoside hydrolase/deacetylase"/>
    <property type="match status" value="1"/>
</dbReference>
<dbReference type="Proteomes" id="UP000019487">
    <property type="component" value="Unassembled WGS sequence"/>
</dbReference>
<dbReference type="Pfam" id="PF01522">
    <property type="entry name" value="Polysacc_deac_1"/>
    <property type="match status" value="1"/>
</dbReference>
<comment type="caution">
    <text evidence="13">Lacks conserved residue(s) required for the propagation of feature annotation.</text>
</comment>
<keyword evidence="5" id="KW-0808">Transferase</keyword>
<evidence type="ECO:0000256" key="1">
    <source>
        <dbReference type="ARBA" id="ARBA00001941"/>
    </source>
</evidence>
<gene>
    <name evidence="17" type="ORF">SBOR_6561</name>
</gene>
<accession>W9CEQ6</accession>
<dbReference type="InterPro" id="IPR008576">
    <property type="entry name" value="MeTrfase_NTM1"/>
</dbReference>
<dbReference type="InterPro" id="IPR029063">
    <property type="entry name" value="SAM-dependent_MTases_sf"/>
</dbReference>
<dbReference type="Pfam" id="PF05891">
    <property type="entry name" value="Methyltransf_PK"/>
    <property type="match status" value="1"/>
</dbReference>
<name>W9CEQ6_SCLBF</name>
<dbReference type="PROSITE" id="PS51677">
    <property type="entry name" value="NODB"/>
    <property type="match status" value="1"/>
</dbReference>
<evidence type="ECO:0000256" key="8">
    <source>
        <dbReference type="ARBA" id="ARBA00022729"/>
    </source>
</evidence>
<keyword evidence="9" id="KW-0378">Hydrolase</keyword>
<feature type="domain" description="Chitin-binding type-1" evidence="15">
    <location>
        <begin position="371"/>
        <end position="415"/>
    </location>
</feature>
<dbReference type="CDD" id="cd00035">
    <property type="entry name" value="ChtBD1"/>
    <property type="match status" value="1"/>
</dbReference>
<evidence type="ECO:0000256" key="2">
    <source>
        <dbReference type="ARBA" id="ARBA00009059"/>
    </source>
</evidence>
<keyword evidence="8 14" id="KW-0732">Signal</keyword>
<evidence type="ECO:0000256" key="10">
    <source>
        <dbReference type="ARBA" id="ARBA00023277"/>
    </source>
</evidence>
<evidence type="ECO:0000313" key="17">
    <source>
        <dbReference type="EMBL" id="ESZ93040.1"/>
    </source>
</evidence>
<feature type="chain" id="PRO_5004921859" description="Translation associated element 1" evidence="14">
    <location>
        <begin position="21"/>
        <end position="809"/>
    </location>
</feature>
<dbReference type="CDD" id="cd11618">
    <property type="entry name" value="ChtBD1_1"/>
    <property type="match status" value="2"/>
</dbReference>
<dbReference type="GO" id="GO:0008276">
    <property type="term" value="F:protein methyltransferase activity"/>
    <property type="evidence" value="ECO:0007669"/>
    <property type="project" value="UniProtKB-ARBA"/>
</dbReference>
<dbReference type="GO" id="GO:0005975">
    <property type="term" value="P:carbohydrate metabolic process"/>
    <property type="evidence" value="ECO:0007669"/>
    <property type="project" value="InterPro"/>
</dbReference>
<dbReference type="PROSITE" id="PS50941">
    <property type="entry name" value="CHIT_BIND_I_2"/>
    <property type="match status" value="2"/>
</dbReference>
<sequence>MKSVTLLATVALASLSSAHAGPAMPKLMGGREFLQKIKGRNALPASIATPVHVEERTPGVGLRADNPNTCGPGVGSCVNACCSPEGYCGTTADYCAAPDCQFKYGPLCDTLQAPAGASTANIARPHIGAVPYGGAGIYDCQVAGDIAFTFDDGPYLYTNDLLDKLAAYGAKATFMITGNNLGKGAIDTTAKYVTIIKRMIAEGHQIASHTWGHQNLTSLDPTTFKNQMIFNEMAFRNILGYFPTYMRPPYSECNATCGDLMADLGYHVTYFDLDTAGYLNDATTLIQNSKNIWDAAIATANSATGNFLEIEHDIHYQTVYNLTDYILASMYSHGFKSVTVGDCLGDPSANWYRSGNASAPVPTPSQQVSDDGSCNAAITCLGSVYGNCCSINGYCGSTDAYCGTGCQPGSGSCSGSSSTTIYTSTTKTSTSAQPTSTQKVSADGSCSGSITCIGSSFGNCCSQHGYCGSTTNYCGIGCQSIAGTCSVSGASTAKSTTTSTTSTAVATSTLEVSIDGSCGGTTKETCQGSSYGSNKKQPLLNITTPKPLVIPQYLLFSLFTTATYLINTLPYTPPHIQTTQTSFSEQAPANMTTQTPDSQINHADAIEYWENIEASDDGMLGGFPYISRVDIQGSRNFLGKLGVKGGKVRRAVDCGAGIGRITKALLLSIATTVDIVEPVTKFSSALVDHPGVGQIYPVGLEAWTPDPETQYDLIWNQWCLGHLTDSQLVEYFQKCANMLSEEGWIIVKENMSTHDGGDMFDDVDSSVTRTDEKFRELFEKAGLKLFKTELAKGFPKGLYPVRLYALKPE</sequence>
<dbReference type="Gene3D" id="3.30.60.10">
    <property type="entry name" value="Endochitinase-like"/>
    <property type="match status" value="3"/>
</dbReference>
<keyword evidence="4 13" id="KW-0147">Chitin-binding</keyword>
<dbReference type="Gene3D" id="3.20.20.370">
    <property type="entry name" value="Glycoside hydrolase/deacetylase"/>
    <property type="match status" value="1"/>
</dbReference>
<dbReference type="Gene3D" id="3.40.50.150">
    <property type="entry name" value="Vaccinia Virus protein VP39"/>
    <property type="match status" value="1"/>
</dbReference>
<evidence type="ECO:0000256" key="5">
    <source>
        <dbReference type="ARBA" id="ARBA00022679"/>
    </source>
</evidence>
<dbReference type="InterPro" id="IPR011330">
    <property type="entry name" value="Glyco_hydro/deAcase_b/a-brl"/>
</dbReference>
<evidence type="ECO:0000256" key="11">
    <source>
        <dbReference type="ARBA" id="ARBA00023285"/>
    </source>
</evidence>
<evidence type="ECO:0000256" key="4">
    <source>
        <dbReference type="ARBA" id="ARBA00022669"/>
    </source>
</evidence>
<evidence type="ECO:0000256" key="9">
    <source>
        <dbReference type="ARBA" id="ARBA00022801"/>
    </source>
</evidence>
<dbReference type="SUPFAM" id="SSF57016">
    <property type="entry name" value="Plant lectins/antimicrobial peptides"/>
    <property type="match status" value="3"/>
</dbReference>
<feature type="disulfide bond" evidence="13">
    <location>
        <begin position="460"/>
        <end position="474"/>
    </location>
</feature>
<comment type="caution">
    <text evidence="17">The sequence shown here is derived from an EMBL/GenBank/DDBJ whole genome shotgun (WGS) entry which is preliminary data.</text>
</comment>
<dbReference type="GO" id="GO:0008061">
    <property type="term" value="F:chitin binding"/>
    <property type="evidence" value="ECO:0007669"/>
    <property type="project" value="UniProtKB-UniRule"/>
</dbReference>
<evidence type="ECO:0000259" key="16">
    <source>
        <dbReference type="PROSITE" id="PS51677"/>
    </source>
</evidence>
<evidence type="ECO:0000259" key="15">
    <source>
        <dbReference type="PROSITE" id="PS50941"/>
    </source>
</evidence>
<dbReference type="InterPro" id="IPR036861">
    <property type="entry name" value="Endochitinase-like_sf"/>
</dbReference>
<organism evidence="17 18">
    <name type="scientific">Sclerotinia borealis (strain F-4128)</name>
    <dbReference type="NCBI Taxonomy" id="1432307"/>
    <lineage>
        <taxon>Eukaryota</taxon>
        <taxon>Fungi</taxon>
        <taxon>Dikarya</taxon>
        <taxon>Ascomycota</taxon>
        <taxon>Pezizomycotina</taxon>
        <taxon>Leotiomycetes</taxon>
        <taxon>Helotiales</taxon>
        <taxon>Sclerotiniaceae</taxon>
        <taxon>Sclerotinia</taxon>
    </lineage>
</organism>
<dbReference type="GO" id="GO:0032259">
    <property type="term" value="P:methylation"/>
    <property type="evidence" value="ECO:0007669"/>
    <property type="project" value="UniProtKB-KW"/>
</dbReference>
<keyword evidence="3" id="KW-0489">Methyltransferase</keyword>
<dbReference type="GO" id="GO:0016810">
    <property type="term" value="F:hydrolase activity, acting on carbon-nitrogen (but not peptide) bonds"/>
    <property type="evidence" value="ECO:0007669"/>
    <property type="project" value="InterPro"/>
</dbReference>
<dbReference type="CDD" id="cd02440">
    <property type="entry name" value="AdoMet_MTases"/>
    <property type="match status" value="1"/>
</dbReference>
<keyword evidence="7" id="KW-0479">Metal-binding</keyword>
<feature type="domain" description="Chitin-binding type-1" evidence="15">
    <location>
        <begin position="443"/>
        <end position="487"/>
    </location>
</feature>
<dbReference type="HOGENOM" id="CLU_348557_0_0_1"/>
<dbReference type="CDD" id="cd10951">
    <property type="entry name" value="CE4_ClCDA_like"/>
    <property type="match status" value="1"/>
</dbReference>
<evidence type="ECO:0000256" key="6">
    <source>
        <dbReference type="ARBA" id="ARBA00022691"/>
    </source>
</evidence>
<reference evidence="17 18" key="1">
    <citation type="journal article" date="2014" name="Genome Announc.">
        <title>Draft genome sequence of Sclerotinia borealis, a psychrophilic plant pathogenic fungus.</title>
        <authorList>
            <person name="Mardanov A.V."/>
            <person name="Beletsky A.V."/>
            <person name="Kadnikov V.V."/>
            <person name="Ignatov A.N."/>
            <person name="Ravin N.V."/>
        </authorList>
    </citation>
    <scope>NUCLEOTIDE SEQUENCE [LARGE SCALE GENOMIC DNA]</scope>
    <source>
        <strain evidence="18">F-4157</strain>
    </source>
</reference>
<feature type="signal peptide" evidence="14">
    <location>
        <begin position="1"/>
        <end position="20"/>
    </location>
</feature>
<dbReference type="GO" id="GO:0046872">
    <property type="term" value="F:metal ion binding"/>
    <property type="evidence" value="ECO:0007669"/>
    <property type="project" value="UniProtKB-KW"/>
</dbReference>
<dbReference type="InterPro" id="IPR001002">
    <property type="entry name" value="Chitin-bd_1"/>
</dbReference>
<keyword evidence="11" id="KW-0170">Cobalt</keyword>
<feature type="domain" description="NodB homology" evidence="16">
    <location>
        <begin position="144"/>
        <end position="338"/>
    </location>
</feature>